<feature type="domain" description="HNH nuclease" evidence="2">
    <location>
        <begin position="50"/>
        <end position="93"/>
    </location>
</feature>
<protein>
    <submittedName>
        <fullName evidence="3">Homing endonuclease</fullName>
    </submittedName>
</protein>
<organism evidence="3">
    <name type="scientific">Phage sp. ctqZP6</name>
    <dbReference type="NCBI Taxonomy" id="2828010"/>
    <lineage>
        <taxon>Viruses</taxon>
    </lineage>
</organism>
<keyword evidence="3" id="KW-0540">Nuclease</keyword>
<reference evidence="3" key="1">
    <citation type="journal article" date="2021" name="Proc. Natl. Acad. Sci. U.S.A.">
        <title>A Catalog of Tens of Thousands of Viruses from Human Metagenomes Reveals Hidden Associations with Chronic Diseases.</title>
        <authorList>
            <person name="Tisza M.J."/>
            <person name="Buck C.B."/>
        </authorList>
    </citation>
    <scope>NUCLEOTIDE SEQUENCE</scope>
    <source>
        <strain evidence="3">CtqZP6</strain>
    </source>
</reference>
<feature type="compositionally biased region" description="Basic and acidic residues" evidence="1">
    <location>
        <begin position="151"/>
        <end position="176"/>
    </location>
</feature>
<keyword evidence="3" id="KW-0378">Hydrolase</keyword>
<keyword evidence="3" id="KW-0255">Endonuclease</keyword>
<feature type="region of interest" description="Disordered" evidence="1">
    <location>
        <begin position="97"/>
        <end position="119"/>
    </location>
</feature>
<evidence type="ECO:0000256" key="1">
    <source>
        <dbReference type="SAM" id="MobiDB-lite"/>
    </source>
</evidence>
<dbReference type="SUPFAM" id="SSF54060">
    <property type="entry name" value="His-Me finger endonucleases"/>
    <property type="match status" value="1"/>
</dbReference>
<dbReference type="Gene3D" id="3.90.75.20">
    <property type="match status" value="1"/>
</dbReference>
<feature type="region of interest" description="Disordered" evidence="1">
    <location>
        <begin position="138"/>
        <end position="176"/>
    </location>
</feature>
<sequence>MTECWASSIAKNVEVSNFGRLRNALTHEIIEPTFTYRGHAVAYPCYKKWLVHRLVAIAFIPNLNNLPEVNHKDCNQKNAAADNLEWCTHKQNEAYKYQGPNAEQNKESQRKRAIGNKGPIGQHWTLDAKVCEARSKRMKGVYNSNNRAGTHHSEETKRKMSEARKRYYENKKNVKT</sequence>
<dbReference type="EMBL" id="BK032598">
    <property type="protein sequence ID" value="DAF50575.1"/>
    <property type="molecule type" value="Genomic_DNA"/>
</dbReference>
<evidence type="ECO:0000313" key="3">
    <source>
        <dbReference type="EMBL" id="DAF50575.1"/>
    </source>
</evidence>
<accession>A0A8S5SIT3</accession>
<dbReference type="InterPro" id="IPR003615">
    <property type="entry name" value="HNH_nuc"/>
</dbReference>
<dbReference type="InterPro" id="IPR044925">
    <property type="entry name" value="His-Me_finger_sf"/>
</dbReference>
<dbReference type="Pfam" id="PF13392">
    <property type="entry name" value="HNH_3"/>
    <property type="match status" value="1"/>
</dbReference>
<proteinExistence type="predicted"/>
<evidence type="ECO:0000259" key="2">
    <source>
        <dbReference type="Pfam" id="PF13392"/>
    </source>
</evidence>
<dbReference type="GO" id="GO:0004519">
    <property type="term" value="F:endonuclease activity"/>
    <property type="evidence" value="ECO:0007669"/>
    <property type="project" value="UniProtKB-KW"/>
</dbReference>
<name>A0A8S5SIT3_9VIRU</name>